<dbReference type="SUPFAM" id="SSF81383">
    <property type="entry name" value="F-box domain"/>
    <property type="match status" value="1"/>
</dbReference>
<organism evidence="2">
    <name type="scientific">Aegilops tauschii</name>
    <name type="common">Tausch's goatgrass</name>
    <name type="synonym">Aegilops squarrosa</name>
    <dbReference type="NCBI Taxonomy" id="37682"/>
    <lineage>
        <taxon>Eukaryota</taxon>
        <taxon>Viridiplantae</taxon>
        <taxon>Streptophyta</taxon>
        <taxon>Embryophyta</taxon>
        <taxon>Tracheophyta</taxon>
        <taxon>Spermatophyta</taxon>
        <taxon>Magnoliopsida</taxon>
        <taxon>Liliopsida</taxon>
        <taxon>Poales</taxon>
        <taxon>Poaceae</taxon>
        <taxon>BOP clade</taxon>
        <taxon>Pooideae</taxon>
        <taxon>Triticodae</taxon>
        <taxon>Triticeae</taxon>
        <taxon>Triticinae</taxon>
        <taxon>Aegilops</taxon>
    </lineage>
</organism>
<dbReference type="InterPro" id="IPR036047">
    <property type="entry name" value="F-box-like_dom_sf"/>
</dbReference>
<protein>
    <submittedName>
        <fullName evidence="2">Uncharacterized protein</fullName>
    </submittedName>
</protein>
<dbReference type="AlphaFoldDB" id="M8D189"/>
<dbReference type="Gene3D" id="1.20.1280.50">
    <property type="match status" value="1"/>
</dbReference>
<name>M8D189_AEGTA</name>
<dbReference type="PANTHER" id="PTHR35828">
    <property type="entry name" value="OS08G0203800 PROTEIN-RELATED"/>
    <property type="match status" value="1"/>
</dbReference>
<proteinExistence type="predicted"/>
<dbReference type="InterPro" id="IPR001810">
    <property type="entry name" value="F-box_dom"/>
</dbReference>
<evidence type="ECO:0000256" key="1">
    <source>
        <dbReference type="SAM" id="MobiDB-lite"/>
    </source>
</evidence>
<dbReference type="Pfam" id="PF12937">
    <property type="entry name" value="F-box-like"/>
    <property type="match status" value="1"/>
</dbReference>
<evidence type="ECO:0000313" key="2">
    <source>
        <dbReference type="EnsemblPlants" id="EMT29991"/>
    </source>
</evidence>
<dbReference type="EnsemblPlants" id="EMT29991">
    <property type="protein sequence ID" value="EMT29991"/>
    <property type="gene ID" value="F775_17369"/>
</dbReference>
<dbReference type="SMART" id="SM00256">
    <property type="entry name" value="FBOX"/>
    <property type="match status" value="1"/>
</dbReference>
<reference evidence="2" key="1">
    <citation type="submission" date="2015-06" db="UniProtKB">
        <authorList>
            <consortium name="EnsemblPlants"/>
        </authorList>
    </citation>
    <scope>IDENTIFICATION</scope>
</reference>
<accession>M8D189</accession>
<sequence>MAVLLPDDLLLEILVRMKDDAALFRCATTCKQWRGLVADPSFLRRCWPEDHSSSSFVGIFTRIRERRRRAGDADPTPVMAPCFIPAPQSTLGPDGRYLISFLSTAPVGLFDDAVPLVSRRGLVLVRLFKAPDTTGYADPAILQLAVCNLLAGTCDVLPPLKFSSAFNDCMWNGYAILTGTDCPSEDEPLLPVPPINPSFFKVVIIGSGHDDLMYTLHVFSSDKARWGMRSNCFNTNVQSHRYGSFSDAVVCRGMAHWVFYYYECFHLINMNGRTGHISWTKLHSGAGIHYLSQPCLTLAVNGMLSLLWMRKGDSRLEIWEHHEDHANMGNTSKWLPSRTIKLKQPGKRIEGRELCILRKKCGTLLISDSSGCVYTADLETGMMAQLVDWPDRRSILPWDAMPLDMDWPMIFVSRLIRGETATTSKRHHKKGDKRKGNGRNCIPKKNYTHQVLPYGNTNLVKFLNLIASDLADPPSSSKGMMFEQLLELSRRSISGVCESV</sequence>
<feature type="compositionally biased region" description="Basic residues" evidence="1">
    <location>
        <begin position="424"/>
        <end position="437"/>
    </location>
</feature>
<feature type="region of interest" description="Disordered" evidence="1">
    <location>
        <begin position="421"/>
        <end position="441"/>
    </location>
</feature>
<dbReference type="PANTHER" id="PTHR35828:SF21">
    <property type="entry name" value="F-BOX DOMAIN-CONTAINING PROTEIN"/>
    <property type="match status" value="1"/>
</dbReference>